<sequence>WSRCYKVRRAKARRKMVGTPRCGVRGAWSALAACDCRRR</sequence>
<feature type="non-terminal residue" evidence="1">
    <location>
        <position position="39"/>
    </location>
</feature>
<proteinExistence type="predicted"/>
<dbReference type="AlphaFoldDB" id="A0A6J4IPF2"/>
<gene>
    <name evidence="1" type="ORF">AVDCRST_MAG42-2587</name>
</gene>
<organism evidence="1">
    <name type="scientific">uncultured Chthoniobacterales bacterium</name>
    <dbReference type="NCBI Taxonomy" id="1836801"/>
    <lineage>
        <taxon>Bacteria</taxon>
        <taxon>Pseudomonadati</taxon>
        <taxon>Verrucomicrobiota</taxon>
        <taxon>Spartobacteria</taxon>
        <taxon>Chthoniobacterales</taxon>
        <taxon>environmental samples</taxon>
    </lineage>
</organism>
<feature type="non-terminal residue" evidence="1">
    <location>
        <position position="1"/>
    </location>
</feature>
<dbReference type="EMBL" id="CADCTA010000091">
    <property type="protein sequence ID" value="CAA9258258.1"/>
    <property type="molecule type" value="Genomic_DNA"/>
</dbReference>
<protein>
    <submittedName>
        <fullName evidence="1">Uncharacterized protein</fullName>
    </submittedName>
</protein>
<name>A0A6J4IPF2_9BACT</name>
<reference evidence="1" key="1">
    <citation type="submission" date="2020-02" db="EMBL/GenBank/DDBJ databases">
        <authorList>
            <person name="Meier V. D."/>
        </authorList>
    </citation>
    <scope>NUCLEOTIDE SEQUENCE</scope>
    <source>
        <strain evidence="1">AVDCRST_MAG42</strain>
    </source>
</reference>
<accession>A0A6J4IPF2</accession>
<evidence type="ECO:0000313" key="1">
    <source>
        <dbReference type="EMBL" id="CAA9258258.1"/>
    </source>
</evidence>